<dbReference type="SUPFAM" id="SSF54909">
    <property type="entry name" value="Dimeric alpha+beta barrel"/>
    <property type="match status" value="1"/>
</dbReference>
<dbReference type="Gene3D" id="3.30.70.100">
    <property type="match status" value="1"/>
</dbReference>
<reference evidence="1 2" key="1">
    <citation type="submission" date="2018-11" db="EMBL/GenBank/DDBJ databases">
        <title>Sequencing the genomes of 1000 actinobacteria strains.</title>
        <authorList>
            <person name="Klenk H.-P."/>
        </authorList>
    </citation>
    <scope>NUCLEOTIDE SEQUENCE [LARGE SCALE GENOMIC DNA]</scope>
    <source>
        <strain evidence="1 2">DSM 44254</strain>
    </source>
</reference>
<protein>
    <recommendedName>
        <fullName evidence="3">EthD domain-containing protein</fullName>
    </recommendedName>
</protein>
<dbReference type="RefSeq" id="WP_123665967.1">
    <property type="nucleotide sequence ID" value="NZ_RJKE01000001.1"/>
</dbReference>
<dbReference type="InterPro" id="IPR011008">
    <property type="entry name" value="Dimeric_a/b-barrel"/>
</dbReference>
<comment type="caution">
    <text evidence="1">The sequence shown here is derived from an EMBL/GenBank/DDBJ whole genome shotgun (WGS) entry which is preliminary data.</text>
</comment>
<dbReference type="OrthoDB" id="3481501at2"/>
<organism evidence="1 2">
    <name type="scientific">Actinocorallia herbida</name>
    <dbReference type="NCBI Taxonomy" id="58109"/>
    <lineage>
        <taxon>Bacteria</taxon>
        <taxon>Bacillati</taxon>
        <taxon>Actinomycetota</taxon>
        <taxon>Actinomycetes</taxon>
        <taxon>Streptosporangiales</taxon>
        <taxon>Thermomonosporaceae</taxon>
        <taxon>Actinocorallia</taxon>
    </lineage>
</organism>
<evidence type="ECO:0000313" key="1">
    <source>
        <dbReference type="EMBL" id="ROO86581.1"/>
    </source>
</evidence>
<dbReference type="AlphaFoldDB" id="A0A3N1CZ68"/>
<evidence type="ECO:0000313" key="2">
    <source>
        <dbReference type="Proteomes" id="UP000272400"/>
    </source>
</evidence>
<sequence length="111" mass="12207">MGRATLFAWSSPVPDGADAFAKWYDEVHIPDVRAAIPAIDRVVRHRVAAEPGSTDQPRFLTVYELADDDVAKAAAQLVEAAKAGRLRQSELMDYTTRPPVLEWAVVESAED</sequence>
<proteinExistence type="predicted"/>
<dbReference type="Proteomes" id="UP000272400">
    <property type="component" value="Unassembled WGS sequence"/>
</dbReference>
<gene>
    <name evidence="1" type="ORF">EDD29_4154</name>
</gene>
<accession>A0A3N1CZ68</accession>
<name>A0A3N1CZ68_9ACTN</name>
<evidence type="ECO:0008006" key="3">
    <source>
        <dbReference type="Google" id="ProtNLM"/>
    </source>
</evidence>
<keyword evidence="2" id="KW-1185">Reference proteome</keyword>
<dbReference type="EMBL" id="RJKE01000001">
    <property type="protein sequence ID" value="ROO86581.1"/>
    <property type="molecule type" value="Genomic_DNA"/>
</dbReference>